<evidence type="ECO:0000313" key="2">
    <source>
        <dbReference type="Proteomes" id="UP001157502"/>
    </source>
</evidence>
<dbReference type="Proteomes" id="UP001157502">
    <property type="component" value="Chromosome 6"/>
</dbReference>
<evidence type="ECO:0000313" key="1">
    <source>
        <dbReference type="EMBL" id="KAJ8010285.1"/>
    </source>
</evidence>
<name>A0ACC2H3L3_DALPE</name>
<reference evidence="1" key="1">
    <citation type="submission" date="2021-05" db="EMBL/GenBank/DDBJ databases">
        <authorList>
            <person name="Pan Q."/>
            <person name="Jouanno E."/>
            <person name="Zahm M."/>
            <person name="Klopp C."/>
            <person name="Cabau C."/>
            <person name="Louis A."/>
            <person name="Berthelot C."/>
            <person name="Parey E."/>
            <person name="Roest Crollius H."/>
            <person name="Montfort J."/>
            <person name="Robinson-Rechavi M."/>
            <person name="Bouchez O."/>
            <person name="Lampietro C."/>
            <person name="Lopez Roques C."/>
            <person name="Donnadieu C."/>
            <person name="Postlethwait J."/>
            <person name="Bobe J."/>
            <person name="Dillon D."/>
            <person name="Chandos A."/>
            <person name="von Hippel F."/>
            <person name="Guiguen Y."/>
        </authorList>
    </citation>
    <scope>NUCLEOTIDE SEQUENCE</scope>
    <source>
        <strain evidence="1">YG-Jan2019</strain>
    </source>
</reference>
<dbReference type="EMBL" id="CM055733">
    <property type="protein sequence ID" value="KAJ8010285.1"/>
    <property type="molecule type" value="Genomic_DNA"/>
</dbReference>
<proteinExistence type="predicted"/>
<gene>
    <name evidence="1" type="ORF">DPEC_G00073440</name>
</gene>
<keyword evidence="2" id="KW-1185">Reference proteome</keyword>
<organism evidence="1 2">
    <name type="scientific">Dallia pectoralis</name>
    <name type="common">Alaska blackfish</name>
    <dbReference type="NCBI Taxonomy" id="75939"/>
    <lineage>
        <taxon>Eukaryota</taxon>
        <taxon>Metazoa</taxon>
        <taxon>Chordata</taxon>
        <taxon>Craniata</taxon>
        <taxon>Vertebrata</taxon>
        <taxon>Euteleostomi</taxon>
        <taxon>Actinopterygii</taxon>
        <taxon>Neopterygii</taxon>
        <taxon>Teleostei</taxon>
        <taxon>Protacanthopterygii</taxon>
        <taxon>Esociformes</taxon>
        <taxon>Umbridae</taxon>
        <taxon>Dallia</taxon>
    </lineage>
</organism>
<sequence>MSHSLEFCVSVCFGCISFQMAPAEPDRGWKFSHSLVQKRWEWTNRRHQRRCTGVSLVISNTSHGLGATHCSGAAASQRARAGPRSQRARAGHRGRLPSASSTRGGEDWGITALLEVEED</sequence>
<protein>
    <submittedName>
        <fullName evidence="1">Uncharacterized protein</fullName>
    </submittedName>
</protein>
<accession>A0ACC2H3L3</accession>
<comment type="caution">
    <text evidence="1">The sequence shown here is derived from an EMBL/GenBank/DDBJ whole genome shotgun (WGS) entry which is preliminary data.</text>
</comment>